<dbReference type="SMART" id="SM00609">
    <property type="entry name" value="VIT"/>
    <property type="match status" value="1"/>
</dbReference>
<dbReference type="Gene3D" id="3.40.50.410">
    <property type="entry name" value="von Willebrand factor, type A domain"/>
    <property type="match status" value="1"/>
</dbReference>
<dbReference type="RefSeq" id="XP_041426354.1">
    <property type="nucleotide sequence ID" value="XM_041570420.1"/>
</dbReference>
<dbReference type="SMART" id="SM00327">
    <property type="entry name" value="VWA"/>
    <property type="match status" value="1"/>
</dbReference>
<dbReference type="GeneID" id="108695931"/>
<dbReference type="Proteomes" id="UP000186698">
    <property type="component" value="Chromosome 1L"/>
</dbReference>
<dbReference type="OrthoDB" id="1729737at2759"/>
<feature type="domain" description="VWFA" evidence="1">
    <location>
        <begin position="280"/>
        <end position="461"/>
    </location>
</feature>
<protein>
    <submittedName>
        <fullName evidence="4">von Willebrand factor A domain-containing protein 5A isoform X1</fullName>
    </submittedName>
</protein>
<evidence type="ECO:0000313" key="3">
    <source>
        <dbReference type="Proteomes" id="UP000186698"/>
    </source>
</evidence>
<dbReference type="PANTHER" id="PTHR45737:SF9">
    <property type="entry name" value="VON WILLEBRAND FACTOR A DOMAIN-CONTAINING PROTEIN 5A"/>
    <property type="match status" value="1"/>
</dbReference>
<organism evidence="3 4">
    <name type="scientific">Xenopus laevis</name>
    <name type="common">African clawed frog</name>
    <dbReference type="NCBI Taxonomy" id="8355"/>
    <lineage>
        <taxon>Eukaryota</taxon>
        <taxon>Metazoa</taxon>
        <taxon>Chordata</taxon>
        <taxon>Craniata</taxon>
        <taxon>Vertebrata</taxon>
        <taxon>Euteleostomi</taxon>
        <taxon>Amphibia</taxon>
        <taxon>Batrachia</taxon>
        <taxon>Anura</taxon>
        <taxon>Pipoidea</taxon>
        <taxon>Pipidae</taxon>
        <taxon>Xenopodinae</taxon>
        <taxon>Xenopus</taxon>
        <taxon>Xenopus</taxon>
    </lineage>
</organism>
<feature type="domain" description="VIT" evidence="2">
    <location>
        <begin position="2"/>
        <end position="132"/>
    </location>
</feature>
<dbReference type="InterPro" id="IPR002035">
    <property type="entry name" value="VWF_A"/>
</dbReference>
<sequence>MAPFCGLIIVCSRQPVPLRGISVEVQVKGFVADVCATLKYKNIEEKPIEAVFVFPLDQDSAVYSFEATVEGKKIVADIQEREQANKTYNEAISKGQQAFLLQEDQSSGDIFSCSVGNLPSGQEAEVKLNFVRELPLESDGAVRFVLPAVLNPRYTPAGHEESITAQVPRVPIGQIPYTLDLTAHFYSAYGISKIQSNCDISPMEYTDSDKTAAKVSLAQGHKFERDVELLAYYIDVNKPSITVEAGLPDAKVGTLMADPTIMLNFYPSFPTTQEQSNCGEFLFLMDRSGSMECSMNSEPNAPQRIESTKETLVLLLKSLPLGCYFNIISFGSHFEFFFPETMEYTQETMEEAVRKVNQMEANMGGTEILQPLKKIYKTAVRPDHPRQLFVFTDGEVGNTKQVIEEVQRNAQNHRCVAFGIGEGASTSLIKGISRAARGTCEFITGKERMQPKVLQALKNALQPIVTEISLKWTLPPGVEPVLLSEPPSNIFQGRRAIVYAQLRGKINEGKEGEVSLEYKFKNEIFRNSLTFPLELDNIKRPTIHRLGAKALISELESGTNSELEEAKKRIIETSIQSGVVSSLTAFVAVNKETKTPLPGPPVRRDIPITDLMLTSVLSCMYDEFGNSRADVTERSCHLSYMSEELDSSAAKYSVFKSTVGSFIDAAKLKISSLFNKSASPQCATGVSPGCACVAAEAKEAQALFRLISLQKADGSWTLSSDLASVLGLSLKEMQENNPKQNPDPAVWVTLLAVIWLHVRCLDQRDEWELLEHKALSWIKSRAGSSSLRDYIKAGNDLLKSTLDPGELGL</sequence>
<dbReference type="KEGG" id="xla:108695931"/>
<dbReference type="Pfam" id="PF08487">
    <property type="entry name" value="VIT"/>
    <property type="match status" value="1"/>
</dbReference>
<dbReference type="SUPFAM" id="SSF53300">
    <property type="entry name" value="vWA-like"/>
    <property type="match status" value="1"/>
</dbReference>
<dbReference type="Pfam" id="PF13768">
    <property type="entry name" value="VWA_3"/>
    <property type="match status" value="1"/>
</dbReference>
<dbReference type="AlphaFoldDB" id="A0A8J1LBK3"/>
<dbReference type="PROSITE" id="PS50234">
    <property type="entry name" value="VWFA"/>
    <property type="match status" value="1"/>
</dbReference>
<name>A0A8J1LBK3_XENLA</name>
<dbReference type="CTD" id="108695931"/>
<evidence type="ECO:0000313" key="4">
    <source>
        <dbReference type="RefSeq" id="XP_041426354.1"/>
    </source>
</evidence>
<dbReference type="InterPro" id="IPR013694">
    <property type="entry name" value="VIT"/>
</dbReference>
<evidence type="ECO:0000259" key="2">
    <source>
        <dbReference type="PROSITE" id="PS51468"/>
    </source>
</evidence>
<dbReference type="PANTHER" id="PTHR45737">
    <property type="entry name" value="VON WILLEBRAND FACTOR A DOMAIN-CONTAINING PROTEIN 5A"/>
    <property type="match status" value="1"/>
</dbReference>
<reference evidence="4" key="1">
    <citation type="submission" date="2025-08" db="UniProtKB">
        <authorList>
            <consortium name="RefSeq"/>
        </authorList>
    </citation>
    <scope>IDENTIFICATION</scope>
    <source>
        <strain evidence="4">J_2021</strain>
        <tissue evidence="4">Erythrocytes</tissue>
    </source>
</reference>
<proteinExistence type="predicted"/>
<gene>
    <name evidence="4" type="primary">LOC108695931</name>
</gene>
<evidence type="ECO:0000259" key="1">
    <source>
        <dbReference type="PROSITE" id="PS50234"/>
    </source>
</evidence>
<accession>A0A8J1LBK3</accession>
<keyword evidence="3" id="KW-1185">Reference proteome</keyword>
<dbReference type="PROSITE" id="PS51468">
    <property type="entry name" value="VIT"/>
    <property type="match status" value="1"/>
</dbReference>
<dbReference type="InterPro" id="IPR036465">
    <property type="entry name" value="vWFA_dom_sf"/>
</dbReference>